<evidence type="ECO:0000256" key="2">
    <source>
        <dbReference type="SAM" id="Phobius"/>
    </source>
</evidence>
<feature type="region of interest" description="Disordered" evidence="1">
    <location>
        <begin position="189"/>
        <end position="210"/>
    </location>
</feature>
<evidence type="ECO:0000256" key="1">
    <source>
        <dbReference type="SAM" id="MobiDB-lite"/>
    </source>
</evidence>
<evidence type="ECO:0000313" key="4">
    <source>
        <dbReference type="Proteomes" id="UP000663090"/>
    </source>
</evidence>
<feature type="compositionally biased region" description="Basic and acidic residues" evidence="1">
    <location>
        <begin position="352"/>
        <end position="368"/>
    </location>
</feature>
<evidence type="ECO:0008006" key="5">
    <source>
        <dbReference type="Google" id="ProtNLM"/>
    </source>
</evidence>
<proteinExistence type="predicted"/>
<dbReference type="Proteomes" id="UP000663090">
    <property type="component" value="Chromosome"/>
</dbReference>
<reference evidence="3 4" key="1">
    <citation type="submission" date="2021-02" db="EMBL/GenBank/DDBJ databases">
        <title>De Novo genome assembly of isolated myxobacteria.</title>
        <authorList>
            <person name="Stevens D.C."/>
        </authorList>
    </citation>
    <scope>NUCLEOTIDE SEQUENCE [LARGE SCALE GENOMIC DNA]</scope>
    <source>
        <strain evidence="3 4">SCHIC003</strain>
    </source>
</reference>
<gene>
    <name evidence="3" type="ORF">JY572_20565</name>
</gene>
<evidence type="ECO:0000313" key="3">
    <source>
        <dbReference type="EMBL" id="QSQ10827.1"/>
    </source>
</evidence>
<feature type="region of interest" description="Disordered" evidence="1">
    <location>
        <begin position="345"/>
        <end position="371"/>
    </location>
</feature>
<organism evidence="3 4">
    <name type="scientific">Myxococcus landrumensis</name>
    <dbReference type="NCBI Taxonomy" id="2813577"/>
    <lineage>
        <taxon>Bacteria</taxon>
        <taxon>Pseudomonadati</taxon>
        <taxon>Myxococcota</taxon>
        <taxon>Myxococcia</taxon>
        <taxon>Myxococcales</taxon>
        <taxon>Cystobacterineae</taxon>
        <taxon>Myxococcaceae</taxon>
        <taxon>Myxococcus</taxon>
    </lineage>
</organism>
<keyword evidence="2" id="KW-0472">Membrane</keyword>
<feature type="region of interest" description="Disordered" evidence="1">
    <location>
        <begin position="297"/>
        <end position="318"/>
    </location>
</feature>
<feature type="transmembrane region" description="Helical" evidence="2">
    <location>
        <begin position="20"/>
        <end position="41"/>
    </location>
</feature>
<dbReference type="EMBL" id="CP071091">
    <property type="protein sequence ID" value="QSQ10827.1"/>
    <property type="molecule type" value="Genomic_DNA"/>
</dbReference>
<protein>
    <recommendedName>
        <fullName evidence="5">Flp pilus-assembly TadG-like N-terminal domain-containing protein</fullName>
    </recommendedName>
</protein>
<accession>A0ABX7MWL4</accession>
<name>A0ABX7MWL4_9BACT</name>
<keyword evidence="4" id="KW-1185">Reference proteome</keyword>
<keyword evidence="2" id="KW-1133">Transmembrane helix</keyword>
<sequence length="517" mass="55878">MHLPVLLLSRMRRRAQRGQAIVLGSLSFLVLALMVTLSFNLSHALRQRMSLQQHSDAMAYSMAVLEARALNYYAVSNRAIAGSYVAMNSLHAYMAAASVTGEMLRAGESNFNKIAAAELVRCLACRCSCCKHAADAKKVANKFGKKAKEYDRDARALEGDFRTAMEGLDLMVDNLHKSQAEVHERTAQAVKDGSSHGLAQLKDDTAPKSSELNSAVGALNENEFNCSVDGKECTGSVGSSSEEARARVMTEIGNASRSAWPSNRKGTKHLHPDFLREFKDIPEQGLYKISGHKGSAKTVTDGDDVYTGGQEGGNEGTTVAASEEGSLTHSMWEDAIPAMSSYDSSIWSDSGGGEHDGVGDDGEGEQHRGSHQFEGTNAQSLESCAGEGNCFMKYRANPDPNRDWGQPRVYAYYTMPLSVGNAQQAPWELNNSRSVEFQHGAQGSGKLTVAAGEGMSLSKALVYYHRFGAGGWREPPNLFAPFWRAKLHPFTPGEAARVLQEAGNSDAVPIAETEVPL</sequence>
<keyword evidence="2" id="KW-0812">Transmembrane</keyword>